<dbReference type="SUPFAM" id="SSF52540">
    <property type="entry name" value="P-loop containing nucleoside triphosphate hydrolases"/>
    <property type="match status" value="1"/>
</dbReference>
<dbReference type="InterPro" id="IPR027417">
    <property type="entry name" value="P-loop_NTPase"/>
</dbReference>
<dbReference type="Pfam" id="PF00025">
    <property type="entry name" value="Arf"/>
    <property type="match status" value="1"/>
</dbReference>
<keyword evidence="2 3" id="KW-0342">GTP-binding</keyword>
<proteinExistence type="predicted"/>
<dbReference type="EMBL" id="QCYY01001315">
    <property type="protein sequence ID" value="ROT78919.1"/>
    <property type="molecule type" value="Genomic_DNA"/>
</dbReference>
<dbReference type="Gene3D" id="3.40.50.300">
    <property type="entry name" value="P-loop containing nucleotide triphosphate hydrolases"/>
    <property type="match status" value="1"/>
</dbReference>
<sequence length="81" mass="8870">MVGLDGAGKTTILNRLKLGKLYAIDTFNGLSVSTLDYRNLTIIVFDVGEEKSQREFWGHFTQDVNAVIYVVDAAAPGDCNC</sequence>
<dbReference type="STRING" id="6689.A0A423TR45"/>
<dbReference type="InterPro" id="IPR024156">
    <property type="entry name" value="Small_GTPase_ARF"/>
</dbReference>
<evidence type="ECO:0000256" key="4">
    <source>
        <dbReference type="PIRSR" id="PIRSR606689-2"/>
    </source>
</evidence>
<keyword evidence="1 3" id="KW-0547">Nucleotide-binding</keyword>
<evidence type="ECO:0000256" key="2">
    <source>
        <dbReference type="ARBA" id="ARBA00023134"/>
    </source>
</evidence>
<reference evidence="5 6" key="1">
    <citation type="submission" date="2018-04" db="EMBL/GenBank/DDBJ databases">
        <authorList>
            <person name="Zhang X."/>
            <person name="Yuan J."/>
            <person name="Li F."/>
            <person name="Xiang J."/>
        </authorList>
    </citation>
    <scope>NUCLEOTIDE SEQUENCE [LARGE SCALE GENOMIC DNA]</scope>
    <source>
        <tissue evidence="5">Muscle</tissue>
    </source>
</reference>
<reference evidence="5 6" key="2">
    <citation type="submission" date="2019-01" db="EMBL/GenBank/DDBJ databases">
        <title>The decoding of complex shrimp genome reveals the adaptation for benthos swimmer, frequently molting mechanism and breeding impact on genome.</title>
        <authorList>
            <person name="Sun Y."/>
            <person name="Gao Y."/>
            <person name="Yu Y."/>
        </authorList>
    </citation>
    <scope>NUCLEOTIDE SEQUENCE [LARGE SCALE GENOMIC DNA]</scope>
    <source>
        <tissue evidence="5">Muscle</tissue>
    </source>
</reference>
<dbReference type="GO" id="GO:0003924">
    <property type="term" value="F:GTPase activity"/>
    <property type="evidence" value="ECO:0007669"/>
    <property type="project" value="InterPro"/>
</dbReference>
<dbReference type="InterPro" id="IPR006689">
    <property type="entry name" value="Small_GTPase_ARF/SAR"/>
</dbReference>
<evidence type="ECO:0000313" key="5">
    <source>
        <dbReference type="EMBL" id="ROT78919.1"/>
    </source>
</evidence>
<dbReference type="GO" id="GO:0046872">
    <property type="term" value="F:metal ion binding"/>
    <property type="evidence" value="ECO:0007669"/>
    <property type="project" value="UniProtKB-KW"/>
</dbReference>
<feature type="binding site" evidence="4">
    <location>
        <position position="10"/>
    </location>
    <ligand>
        <name>Mg(2+)</name>
        <dbReference type="ChEBI" id="CHEBI:18420"/>
    </ligand>
</feature>
<keyword evidence="6" id="KW-1185">Reference proteome</keyword>
<organism evidence="5 6">
    <name type="scientific">Penaeus vannamei</name>
    <name type="common">Whiteleg shrimp</name>
    <name type="synonym">Litopenaeus vannamei</name>
    <dbReference type="NCBI Taxonomy" id="6689"/>
    <lineage>
        <taxon>Eukaryota</taxon>
        <taxon>Metazoa</taxon>
        <taxon>Ecdysozoa</taxon>
        <taxon>Arthropoda</taxon>
        <taxon>Crustacea</taxon>
        <taxon>Multicrustacea</taxon>
        <taxon>Malacostraca</taxon>
        <taxon>Eumalacostraca</taxon>
        <taxon>Eucarida</taxon>
        <taxon>Decapoda</taxon>
        <taxon>Dendrobranchiata</taxon>
        <taxon>Penaeoidea</taxon>
        <taxon>Penaeidae</taxon>
        <taxon>Penaeus</taxon>
    </lineage>
</organism>
<keyword evidence="4" id="KW-0460">Magnesium</keyword>
<protein>
    <submittedName>
        <fullName evidence="5">Uncharacterized protein</fullName>
    </submittedName>
</protein>
<keyword evidence="4" id="KW-0479">Metal-binding</keyword>
<dbReference type="GO" id="GO:0005525">
    <property type="term" value="F:GTP binding"/>
    <property type="evidence" value="ECO:0007669"/>
    <property type="project" value="UniProtKB-KW"/>
</dbReference>
<evidence type="ECO:0000256" key="3">
    <source>
        <dbReference type="PIRSR" id="PIRSR606689-1"/>
    </source>
</evidence>
<dbReference type="AlphaFoldDB" id="A0A423TR45"/>
<evidence type="ECO:0000313" key="6">
    <source>
        <dbReference type="Proteomes" id="UP000283509"/>
    </source>
</evidence>
<gene>
    <name evidence="5" type="ORF">C7M84_002380</name>
</gene>
<dbReference type="Proteomes" id="UP000283509">
    <property type="component" value="Unassembled WGS sequence"/>
</dbReference>
<dbReference type="OrthoDB" id="10384297at2759"/>
<dbReference type="PANTHER" id="PTHR11711">
    <property type="entry name" value="ADP RIBOSYLATION FACTOR-RELATED"/>
    <property type="match status" value="1"/>
</dbReference>
<evidence type="ECO:0000256" key="1">
    <source>
        <dbReference type="ARBA" id="ARBA00022741"/>
    </source>
</evidence>
<feature type="binding site" evidence="3">
    <location>
        <begin position="3"/>
        <end position="10"/>
    </location>
    <ligand>
        <name>GTP</name>
        <dbReference type="ChEBI" id="CHEBI:37565"/>
    </ligand>
</feature>
<name>A0A423TR45_PENVA</name>
<comment type="caution">
    <text evidence="5">The sequence shown here is derived from an EMBL/GenBank/DDBJ whole genome shotgun (WGS) entry which is preliminary data.</text>
</comment>
<accession>A0A423TR45</accession>